<dbReference type="InterPro" id="IPR000847">
    <property type="entry name" value="LysR_HTH_N"/>
</dbReference>
<keyword evidence="2" id="KW-0805">Transcription regulation</keyword>
<evidence type="ECO:0000256" key="3">
    <source>
        <dbReference type="ARBA" id="ARBA00023125"/>
    </source>
</evidence>
<accession>A0ABT5YP50</accession>
<comment type="caution">
    <text evidence="6">The sequence shown here is derived from an EMBL/GenBank/DDBJ whole genome shotgun (WGS) entry which is preliminary data.</text>
</comment>
<reference evidence="6 7" key="1">
    <citation type="submission" date="2023-03" db="EMBL/GenBank/DDBJ databases">
        <title>Fodinicurvata sp. CAU 1616 isolated from sea sendiment.</title>
        <authorList>
            <person name="Kim W."/>
        </authorList>
    </citation>
    <scope>NUCLEOTIDE SEQUENCE [LARGE SCALE GENOMIC DNA]</scope>
    <source>
        <strain evidence="6 7">CAU 1616</strain>
    </source>
</reference>
<sequence length="303" mass="33601">MNAQAENWDDLRVFLAVARSGTLSGAARILGVNHSTVFRRVGAFEDALGVRLFERVPSGYLLTPAGEEMREAALRVEEEVAAIGRKVRGQDLRLSGSLRITTIDMLALWLLPRHLTRFRTDYPGIELEVSVSNAALNLTKREADVALRIGNSPPETLVGRRVGRLVFAVYGAREYRLRRPDAELESHDWIGFDSEHAALARRFAEFLPGVQPAYRVNSVAAAMGAAMAGMGLAPLPCGIADREEKLERICDLPASFSLDLWLLTHEDLRRTARIRAFLDFVAEALAGEAELLEGRKPEAWREV</sequence>
<name>A0ABT5YP50_9PROT</name>
<dbReference type="Gene3D" id="1.10.10.10">
    <property type="entry name" value="Winged helix-like DNA-binding domain superfamily/Winged helix DNA-binding domain"/>
    <property type="match status" value="1"/>
</dbReference>
<gene>
    <name evidence="6" type="ORF">P2G67_11785</name>
</gene>
<dbReference type="SUPFAM" id="SSF53850">
    <property type="entry name" value="Periplasmic binding protein-like II"/>
    <property type="match status" value="1"/>
</dbReference>
<evidence type="ECO:0000313" key="6">
    <source>
        <dbReference type="EMBL" id="MDF2096659.1"/>
    </source>
</evidence>
<dbReference type="SUPFAM" id="SSF46785">
    <property type="entry name" value="Winged helix' DNA-binding domain"/>
    <property type="match status" value="1"/>
</dbReference>
<dbReference type="InterPro" id="IPR058163">
    <property type="entry name" value="LysR-type_TF_proteobact-type"/>
</dbReference>
<evidence type="ECO:0000256" key="2">
    <source>
        <dbReference type="ARBA" id="ARBA00023015"/>
    </source>
</evidence>
<keyword evidence="4" id="KW-0804">Transcription</keyword>
<dbReference type="InterPro" id="IPR005119">
    <property type="entry name" value="LysR_subst-bd"/>
</dbReference>
<evidence type="ECO:0000256" key="4">
    <source>
        <dbReference type="ARBA" id="ARBA00023163"/>
    </source>
</evidence>
<dbReference type="EMBL" id="JARHUD010000006">
    <property type="protein sequence ID" value="MDF2096659.1"/>
    <property type="molecule type" value="Genomic_DNA"/>
</dbReference>
<protein>
    <submittedName>
        <fullName evidence="6">LysR family transcriptional regulator</fullName>
    </submittedName>
</protein>
<organism evidence="6 7">
    <name type="scientific">Aquibaculum arenosum</name>
    <dbReference type="NCBI Taxonomy" id="3032591"/>
    <lineage>
        <taxon>Bacteria</taxon>
        <taxon>Pseudomonadati</taxon>
        <taxon>Pseudomonadota</taxon>
        <taxon>Alphaproteobacteria</taxon>
        <taxon>Rhodospirillales</taxon>
        <taxon>Rhodovibrionaceae</taxon>
        <taxon>Aquibaculum</taxon>
    </lineage>
</organism>
<feature type="domain" description="HTH lysR-type" evidence="5">
    <location>
        <begin position="6"/>
        <end position="63"/>
    </location>
</feature>
<comment type="similarity">
    <text evidence="1">Belongs to the LysR transcriptional regulatory family.</text>
</comment>
<dbReference type="Pfam" id="PF00126">
    <property type="entry name" value="HTH_1"/>
    <property type="match status" value="1"/>
</dbReference>
<dbReference type="PANTHER" id="PTHR30537">
    <property type="entry name" value="HTH-TYPE TRANSCRIPTIONAL REGULATOR"/>
    <property type="match status" value="1"/>
</dbReference>
<evidence type="ECO:0000259" key="5">
    <source>
        <dbReference type="PROSITE" id="PS50931"/>
    </source>
</evidence>
<keyword evidence="7" id="KW-1185">Reference proteome</keyword>
<dbReference type="Pfam" id="PF03466">
    <property type="entry name" value="LysR_substrate"/>
    <property type="match status" value="1"/>
</dbReference>
<keyword evidence="3" id="KW-0238">DNA-binding</keyword>
<proteinExistence type="inferred from homology"/>
<dbReference type="RefSeq" id="WP_275823313.1">
    <property type="nucleotide sequence ID" value="NZ_JARHUD010000006.1"/>
</dbReference>
<dbReference type="InterPro" id="IPR036388">
    <property type="entry name" value="WH-like_DNA-bd_sf"/>
</dbReference>
<evidence type="ECO:0000256" key="1">
    <source>
        <dbReference type="ARBA" id="ARBA00009437"/>
    </source>
</evidence>
<dbReference type="Proteomes" id="UP001215503">
    <property type="component" value="Unassembled WGS sequence"/>
</dbReference>
<dbReference type="Gene3D" id="3.40.190.290">
    <property type="match status" value="1"/>
</dbReference>
<dbReference type="PANTHER" id="PTHR30537:SF3">
    <property type="entry name" value="TRANSCRIPTIONAL REGULATORY PROTEIN"/>
    <property type="match status" value="1"/>
</dbReference>
<dbReference type="InterPro" id="IPR036390">
    <property type="entry name" value="WH_DNA-bd_sf"/>
</dbReference>
<dbReference type="PROSITE" id="PS50931">
    <property type="entry name" value="HTH_LYSR"/>
    <property type="match status" value="1"/>
</dbReference>
<evidence type="ECO:0000313" key="7">
    <source>
        <dbReference type="Proteomes" id="UP001215503"/>
    </source>
</evidence>